<dbReference type="Proteomes" id="UP001227230">
    <property type="component" value="Chromosome 11"/>
</dbReference>
<accession>A0ABY9CVM0</accession>
<name>A0ABY9CVM0_VITVI</name>
<keyword evidence="1" id="KW-0677">Repeat</keyword>
<dbReference type="Gene3D" id="1.25.40.10">
    <property type="entry name" value="Tetratricopeptide repeat domain"/>
    <property type="match status" value="3"/>
</dbReference>
<dbReference type="PANTHER" id="PTHR47493">
    <property type="entry name" value="OS08G0520200 PROTEIN"/>
    <property type="match status" value="1"/>
</dbReference>
<evidence type="ECO:0000256" key="2">
    <source>
        <dbReference type="PROSITE-ProRule" id="PRU00708"/>
    </source>
</evidence>
<protein>
    <recommendedName>
        <fullName evidence="5">Pentatricopeptide repeat-containing protein</fullName>
    </recommendedName>
</protein>
<organism evidence="3 4">
    <name type="scientific">Vitis vinifera</name>
    <name type="common">Grape</name>
    <dbReference type="NCBI Taxonomy" id="29760"/>
    <lineage>
        <taxon>Eukaryota</taxon>
        <taxon>Viridiplantae</taxon>
        <taxon>Streptophyta</taxon>
        <taxon>Embryophyta</taxon>
        <taxon>Tracheophyta</taxon>
        <taxon>Spermatophyta</taxon>
        <taxon>Magnoliopsida</taxon>
        <taxon>eudicotyledons</taxon>
        <taxon>Gunneridae</taxon>
        <taxon>Pentapetalae</taxon>
        <taxon>rosids</taxon>
        <taxon>Vitales</taxon>
        <taxon>Vitaceae</taxon>
        <taxon>Viteae</taxon>
        <taxon>Vitis</taxon>
    </lineage>
</organism>
<evidence type="ECO:0000313" key="4">
    <source>
        <dbReference type="Proteomes" id="UP001227230"/>
    </source>
</evidence>
<dbReference type="InterPro" id="IPR011990">
    <property type="entry name" value="TPR-like_helical_dom_sf"/>
</dbReference>
<reference evidence="3 4" key="1">
    <citation type="journal article" date="2023" name="Hortic Res">
        <title>The complete reference genome for grapevine (Vitis vinifera L.) genetics and breeding.</title>
        <authorList>
            <person name="Shi X."/>
            <person name="Cao S."/>
            <person name="Wang X."/>
            <person name="Huang S."/>
            <person name="Wang Y."/>
            <person name="Liu Z."/>
            <person name="Liu W."/>
            <person name="Leng X."/>
            <person name="Peng Y."/>
            <person name="Wang N."/>
            <person name="Wang Y."/>
            <person name="Ma Z."/>
            <person name="Xu X."/>
            <person name="Zhang F."/>
            <person name="Xue H."/>
            <person name="Zhong H."/>
            <person name="Wang Y."/>
            <person name="Zhang K."/>
            <person name="Velt A."/>
            <person name="Avia K."/>
            <person name="Holtgrawe D."/>
            <person name="Grimplet J."/>
            <person name="Matus J.T."/>
            <person name="Ware D."/>
            <person name="Wu X."/>
            <person name="Wang H."/>
            <person name="Liu C."/>
            <person name="Fang Y."/>
            <person name="Rustenholz C."/>
            <person name="Cheng Z."/>
            <person name="Xiao H."/>
            <person name="Zhou Y."/>
        </authorList>
    </citation>
    <scope>NUCLEOTIDE SEQUENCE [LARGE SCALE GENOMIC DNA]</scope>
    <source>
        <strain evidence="4">cv. Pinot noir / PN40024</strain>
        <tissue evidence="3">Leaf</tissue>
    </source>
</reference>
<dbReference type="EMBL" id="CP126658">
    <property type="protein sequence ID" value="WJZ98529.1"/>
    <property type="molecule type" value="Genomic_DNA"/>
</dbReference>
<dbReference type="NCBIfam" id="TIGR00756">
    <property type="entry name" value="PPR"/>
    <property type="match status" value="1"/>
</dbReference>
<keyword evidence="4" id="KW-1185">Reference proteome</keyword>
<dbReference type="PANTHER" id="PTHR47493:SF1">
    <property type="entry name" value="OS08G0520200 PROTEIN"/>
    <property type="match status" value="1"/>
</dbReference>
<feature type="repeat" description="PPR" evidence="2">
    <location>
        <begin position="54"/>
        <end position="88"/>
    </location>
</feature>
<evidence type="ECO:0000313" key="3">
    <source>
        <dbReference type="EMBL" id="WJZ98529.1"/>
    </source>
</evidence>
<dbReference type="Pfam" id="PF13812">
    <property type="entry name" value="PPR_3"/>
    <property type="match status" value="1"/>
</dbReference>
<dbReference type="PROSITE" id="PS51375">
    <property type="entry name" value="PPR"/>
    <property type="match status" value="2"/>
</dbReference>
<evidence type="ECO:0000256" key="1">
    <source>
        <dbReference type="ARBA" id="ARBA00022737"/>
    </source>
</evidence>
<proteinExistence type="predicted"/>
<evidence type="ECO:0008006" key="5">
    <source>
        <dbReference type="Google" id="ProtNLM"/>
    </source>
</evidence>
<gene>
    <name evidence="3" type="ORF">VitviT2T_017045</name>
</gene>
<dbReference type="InterPro" id="IPR002885">
    <property type="entry name" value="PPR_rpt"/>
</dbReference>
<sequence length="512" mass="58550">MEALPLITPLCLIGSHKTQRFRVSLHQNYSPNRALARKLFWHWKQERSVDGKDNYVDYTPLIQALSRKRLPHVAQELLFEMKSEGFLPNNSTLSALMLCYADNGLFPKAQALWDEIINSSFGPNIQIVSKLIDAYGKMGHFGEVTRILHQVSSRDFNFMHEVYSLAISCFGKGGQLEMMENALKEMVSRGFPVDSATGNAFIRYYSIFGSLTEMEAAYDRLKKSRILIEEEGIRAMSFAYIKEKKYYRLGQFLRDVGLGRKNVGNLLWNLLLLSYAANFKMKSLQREFLEMVEAGFAPDLTTFNIRALAFSRMSLFWDLHLSLEHMQHVKVVADLVTYGCVVDAYLDRRLGKNLDFALKKMNMDDSPLVSTDHFVFEVLGKGDFHSSSEAFLESKRNGEITWDMCSSRYYLEGGTYWDMVEMDKLTMSCWRCKWLAKVLANRLGKVVGKVVSKAQGAFVEGRQILNAMLIANEAIDLILKNDECGILCKLDIEKAYDHVDWSLLLTVMQQMG</sequence>
<dbReference type="Pfam" id="PF01535">
    <property type="entry name" value="PPR"/>
    <property type="match status" value="1"/>
</dbReference>
<feature type="repeat" description="PPR" evidence="2">
    <location>
        <begin position="89"/>
        <end position="123"/>
    </location>
</feature>